<evidence type="ECO:0000256" key="6">
    <source>
        <dbReference type="ARBA" id="ARBA00023136"/>
    </source>
</evidence>
<dbReference type="FunFam" id="1.20.1640.10:FF:000013">
    <property type="entry name" value="PaTched Related family"/>
    <property type="match status" value="1"/>
</dbReference>
<comment type="subcellular location">
    <subcellularLocation>
        <location evidence="1">Cell membrane</location>
        <topology evidence="1">Multi-pass membrane protein</topology>
    </subcellularLocation>
</comment>
<organism evidence="8 9">
    <name type="scientific">Phlebotomus papatasi</name>
    <name type="common">Sandfly</name>
    <dbReference type="NCBI Taxonomy" id="29031"/>
    <lineage>
        <taxon>Eukaryota</taxon>
        <taxon>Metazoa</taxon>
        <taxon>Ecdysozoa</taxon>
        <taxon>Arthropoda</taxon>
        <taxon>Hexapoda</taxon>
        <taxon>Insecta</taxon>
        <taxon>Pterygota</taxon>
        <taxon>Neoptera</taxon>
        <taxon>Endopterygota</taxon>
        <taxon>Diptera</taxon>
        <taxon>Nematocera</taxon>
        <taxon>Psychodoidea</taxon>
        <taxon>Psychodidae</taxon>
        <taxon>Phlebotomus</taxon>
        <taxon>Phlebotomus</taxon>
    </lineage>
</organism>
<keyword evidence="9" id="KW-1185">Reference proteome</keyword>
<dbReference type="GO" id="GO:0030659">
    <property type="term" value="C:cytoplasmic vesicle membrane"/>
    <property type="evidence" value="ECO:0007669"/>
    <property type="project" value="TreeGrafter"/>
</dbReference>
<evidence type="ECO:0000256" key="4">
    <source>
        <dbReference type="ARBA" id="ARBA00022692"/>
    </source>
</evidence>
<sequence length="467" mass="53168">MSQFRGLCHPRRPCKEPLRSSCFQKVPSKRVEDVVYSKDGGFLIQAVNISGTNHEKVMVKDLRAICKDSGLNATVFHPYFVFFDQFELVRPTSIQSMVIGAMIMMLISFIFIPNILCSLWVAFSIVSIELGVAGYMSLWDVNLDSISMINLIMCIGFSVDFTAHICYTYMSSKAKNPDDRVREALYSLGLPIVQGSFSTILGVVALLLADSYIFLVFFKMVFLVIFFGAMHGLFLLPVLLSLFGPGSCGGSKSTEKEMKLSAKRSWFYRTFITGGINREDPDNPVDNREHMLMAFFKTRVASLLNKGWMKALVILVFGGYLLGACFGLTNIKEGLERRKLSKADSYSVEFFDREDDYYREFPYRIQVIIAGDMNYSDPVVQNQIETLTQRLENTSYVTTSLYTESWIRSFLSYIERNGDYLNVTIDTEQSFIDNLKELWLFPGNPFSLDVKFNEDGTKILASQRKRK</sequence>
<dbReference type="AlphaFoldDB" id="A0A1B0DGD4"/>
<keyword evidence="6" id="KW-0472">Membrane</keyword>
<dbReference type="VEuPathDB" id="VectorBase:PPAI007095"/>
<keyword evidence="5" id="KW-1133">Transmembrane helix</keyword>
<dbReference type="Gene3D" id="1.20.1640.10">
    <property type="entry name" value="Multidrug efflux transporter AcrB transmembrane domain"/>
    <property type="match status" value="1"/>
</dbReference>
<dbReference type="Proteomes" id="UP000092462">
    <property type="component" value="Unassembled WGS sequence"/>
</dbReference>
<evidence type="ECO:0000256" key="2">
    <source>
        <dbReference type="ARBA" id="ARBA00005585"/>
    </source>
</evidence>
<dbReference type="PANTHER" id="PTHR10796:SF92">
    <property type="entry name" value="PATCHED-RELATED, ISOFORM A"/>
    <property type="match status" value="1"/>
</dbReference>
<proteinExistence type="inferred from homology"/>
<dbReference type="InterPro" id="IPR051697">
    <property type="entry name" value="Patched_domain-protein"/>
</dbReference>
<dbReference type="EnsemblMetazoa" id="PPAI007095-RA">
    <property type="protein sequence ID" value="PPAI007095-PA"/>
    <property type="gene ID" value="PPAI007095"/>
</dbReference>
<dbReference type="PANTHER" id="PTHR10796">
    <property type="entry name" value="PATCHED-RELATED"/>
    <property type="match status" value="1"/>
</dbReference>
<evidence type="ECO:0000313" key="9">
    <source>
        <dbReference type="Proteomes" id="UP000092462"/>
    </source>
</evidence>
<keyword evidence="4" id="KW-0812">Transmembrane</keyword>
<comment type="similarity">
    <text evidence="2">Belongs to the patched family.</text>
</comment>
<evidence type="ECO:0000313" key="8">
    <source>
        <dbReference type="EnsemblMetazoa" id="PPAI007095-PA"/>
    </source>
</evidence>
<evidence type="ECO:0000256" key="3">
    <source>
        <dbReference type="ARBA" id="ARBA00022475"/>
    </source>
</evidence>
<keyword evidence="3" id="KW-1003">Cell membrane</keyword>
<dbReference type="SUPFAM" id="SSF82866">
    <property type="entry name" value="Multidrug efflux transporter AcrB transmembrane domain"/>
    <property type="match status" value="1"/>
</dbReference>
<keyword evidence="7" id="KW-0325">Glycoprotein</keyword>
<name>A0A1B0DGD4_PHLPP</name>
<evidence type="ECO:0000256" key="1">
    <source>
        <dbReference type="ARBA" id="ARBA00004651"/>
    </source>
</evidence>
<accession>A0A1B0DGD4</accession>
<dbReference type="VEuPathDB" id="VectorBase:PPAPM1_012428"/>
<reference evidence="8" key="1">
    <citation type="submission" date="2022-08" db="UniProtKB">
        <authorList>
            <consortium name="EnsemblMetazoa"/>
        </authorList>
    </citation>
    <scope>IDENTIFICATION</scope>
    <source>
        <strain evidence="8">Israel</strain>
    </source>
</reference>
<evidence type="ECO:0000256" key="7">
    <source>
        <dbReference type="ARBA" id="ARBA00023180"/>
    </source>
</evidence>
<protein>
    <submittedName>
        <fullName evidence="8">Uncharacterized protein</fullName>
    </submittedName>
</protein>
<dbReference type="EMBL" id="AJVK01059536">
    <property type="status" value="NOT_ANNOTATED_CDS"/>
    <property type="molecule type" value="Genomic_DNA"/>
</dbReference>
<dbReference type="GO" id="GO:0005886">
    <property type="term" value="C:plasma membrane"/>
    <property type="evidence" value="ECO:0007669"/>
    <property type="project" value="UniProtKB-SubCell"/>
</dbReference>
<evidence type="ECO:0000256" key="5">
    <source>
        <dbReference type="ARBA" id="ARBA00022989"/>
    </source>
</evidence>